<dbReference type="Gene3D" id="3.40.50.620">
    <property type="entry name" value="HUPs"/>
    <property type="match status" value="1"/>
</dbReference>
<dbReference type="GO" id="GO:0005524">
    <property type="term" value="F:ATP binding"/>
    <property type="evidence" value="ECO:0007669"/>
    <property type="project" value="UniProtKB-KW"/>
</dbReference>
<sequence>WKTSKEGEPYWQSKWGNGRPGWHIECSAMVASILGTEIDIHCGGNDLIFPHHENEIAQTQAGYGVETFSKFWLHNGMLQLAGEKMAKSTGHVKPLLEYIEIYGGEVIRFFYLRSHYRSPQEFSEELLKESRTTLNRIKYFVGNNITEEIDHNLIEKFNLIMNDDLNTPKAIALIFNIIKDTKKSDKDSVVIQNTIGKIMSVLGFDLNDQYNDFEKINLKDLVDEFNLEGKTNLEIIQSLINKREEYRSSNDYKMSDEMRDRLLEFDIELEDNTEQTDWFWRNS</sequence>
<evidence type="ECO:0000256" key="5">
    <source>
        <dbReference type="ARBA" id="ARBA00022741"/>
    </source>
</evidence>
<dbReference type="SMART" id="SM00840">
    <property type="entry name" value="DALR_2"/>
    <property type="match status" value="1"/>
</dbReference>
<name>A0A382PVJ6_9ZZZZ</name>
<accession>A0A382PVJ6</accession>
<dbReference type="PANTHER" id="PTHR10890:SF3">
    <property type="entry name" value="CYSTEINE--TRNA LIGASE, CYTOPLASMIC"/>
    <property type="match status" value="1"/>
</dbReference>
<dbReference type="PRINTS" id="PR00983">
    <property type="entry name" value="TRNASYNTHCYS"/>
</dbReference>
<feature type="non-terminal residue" evidence="9">
    <location>
        <position position="1"/>
    </location>
</feature>
<keyword evidence="6" id="KW-0862">Zinc</keyword>
<dbReference type="InterPro" id="IPR032678">
    <property type="entry name" value="tRNA-synt_1_cat_dom"/>
</dbReference>
<dbReference type="GO" id="GO:0005829">
    <property type="term" value="C:cytosol"/>
    <property type="evidence" value="ECO:0007669"/>
    <property type="project" value="TreeGrafter"/>
</dbReference>
<organism evidence="9">
    <name type="scientific">marine metagenome</name>
    <dbReference type="NCBI Taxonomy" id="408172"/>
    <lineage>
        <taxon>unclassified sequences</taxon>
        <taxon>metagenomes</taxon>
        <taxon>ecological metagenomes</taxon>
    </lineage>
</organism>
<dbReference type="InterPro" id="IPR014729">
    <property type="entry name" value="Rossmann-like_a/b/a_fold"/>
</dbReference>
<dbReference type="Pfam" id="PF09190">
    <property type="entry name" value="DALR_2"/>
    <property type="match status" value="1"/>
</dbReference>
<keyword evidence="3" id="KW-0436">Ligase</keyword>
<dbReference type="SUPFAM" id="SSF47323">
    <property type="entry name" value="Anticodon-binding domain of a subclass of class I aminoacyl-tRNA synthetases"/>
    <property type="match status" value="1"/>
</dbReference>
<feature type="domain" description="Cysteinyl-tRNA synthetase class Ia DALR" evidence="8">
    <location>
        <begin position="156"/>
        <end position="214"/>
    </location>
</feature>
<dbReference type="Pfam" id="PF01406">
    <property type="entry name" value="tRNA-synt_1e"/>
    <property type="match status" value="1"/>
</dbReference>
<dbReference type="AlphaFoldDB" id="A0A382PVJ6"/>
<proteinExistence type="predicted"/>
<dbReference type="Gene3D" id="1.20.120.1910">
    <property type="entry name" value="Cysteine-tRNA ligase, C-terminal anti-codon recognition domain"/>
    <property type="match status" value="1"/>
</dbReference>
<evidence type="ECO:0000256" key="6">
    <source>
        <dbReference type="ARBA" id="ARBA00022833"/>
    </source>
</evidence>
<comment type="cofactor">
    <cofactor evidence="1">
        <name>Zn(2+)</name>
        <dbReference type="ChEBI" id="CHEBI:29105"/>
    </cofactor>
</comment>
<gene>
    <name evidence="9" type="ORF">METZ01_LOCUS330208</name>
</gene>
<evidence type="ECO:0000313" key="9">
    <source>
        <dbReference type="EMBL" id="SVC77354.1"/>
    </source>
</evidence>
<evidence type="ECO:0000259" key="8">
    <source>
        <dbReference type="SMART" id="SM00840"/>
    </source>
</evidence>
<dbReference type="InterPro" id="IPR009080">
    <property type="entry name" value="tRNAsynth_Ia_anticodon-bd"/>
</dbReference>
<dbReference type="GO" id="GO:0046872">
    <property type="term" value="F:metal ion binding"/>
    <property type="evidence" value="ECO:0007669"/>
    <property type="project" value="UniProtKB-KW"/>
</dbReference>
<comment type="subcellular location">
    <subcellularLocation>
        <location evidence="2">Cytoplasm</location>
    </subcellularLocation>
</comment>
<dbReference type="SUPFAM" id="SSF52374">
    <property type="entry name" value="Nucleotidylyl transferase"/>
    <property type="match status" value="1"/>
</dbReference>
<reference evidence="9" key="1">
    <citation type="submission" date="2018-05" db="EMBL/GenBank/DDBJ databases">
        <authorList>
            <person name="Lanie J.A."/>
            <person name="Ng W.-L."/>
            <person name="Kazmierczak K.M."/>
            <person name="Andrzejewski T.M."/>
            <person name="Davidsen T.M."/>
            <person name="Wayne K.J."/>
            <person name="Tettelin H."/>
            <person name="Glass J.I."/>
            <person name="Rusch D."/>
            <person name="Podicherti R."/>
            <person name="Tsui H.-C.T."/>
            <person name="Winkler M.E."/>
        </authorList>
    </citation>
    <scope>NUCLEOTIDE SEQUENCE</scope>
</reference>
<evidence type="ECO:0000256" key="3">
    <source>
        <dbReference type="ARBA" id="ARBA00022598"/>
    </source>
</evidence>
<protein>
    <recommendedName>
        <fullName evidence="8">Cysteinyl-tRNA synthetase class Ia DALR domain-containing protein</fullName>
    </recommendedName>
</protein>
<keyword evidence="7" id="KW-0067">ATP-binding</keyword>
<dbReference type="EMBL" id="UINC01110083">
    <property type="protein sequence ID" value="SVC77354.1"/>
    <property type="molecule type" value="Genomic_DNA"/>
</dbReference>
<dbReference type="InterPro" id="IPR024909">
    <property type="entry name" value="Cys-tRNA/MSH_ligase"/>
</dbReference>
<dbReference type="GO" id="GO:0006423">
    <property type="term" value="P:cysteinyl-tRNA aminoacylation"/>
    <property type="evidence" value="ECO:0007669"/>
    <property type="project" value="InterPro"/>
</dbReference>
<dbReference type="GO" id="GO:0004817">
    <property type="term" value="F:cysteine-tRNA ligase activity"/>
    <property type="evidence" value="ECO:0007669"/>
    <property type="project" value="InterPro"/>
</dbReference>
<dbReference type="InterPro" id="IPR015273">
    <property type="entry name" value="Cys-tRNA-synt_Ia_DALR"/>
</dbReference>
<dbReference type="PANTHER" id="PTHR10890">
    <property type="entry name" value="CYSTEINYL-TRNA SYNTHETASE"/>
    <property type="match status" value="1"/>
</dbReference>
<keyword evidence="4" id="KW-0479">Metal-binding</keyword>
<evidence type="ECO:0000256" key="2">
    <source>
        <dbReference type="ARBA" id="ARBA00004496"/>
    </source>
</evidence>
<evidence type="ECO:0000256" key="1">
    <source>
        <dbReference type="ARBA" id="ARBA00001947"/>
    </source>
</evidence>
<keyword evidence="5" id="KW-0547">Nucleotide-binding</keyword>
<evidence type="ECO:0000256" key="7">
    <source>
        <dbReference type="ARBA" id="ARBA00022840"/>
    </source>
</evidence>
<evidence type="ECO:0000256" key="4">
    <source>
        <dbReference type="ARBA" id="ARBA00022723"/>
    </source>
</evidence>